<dbReference type="PANTHER" id="PTHR33164:SF99">
    <property type="entry name" value="MARR FAMILY REGULATORY PROTEIN"/>
    <property type="match status" value="1"/>
</dbReference>
<dbReference type="SUPFAM" id="SSF46785">
    <property type="entry name" value="Winged helix' DNA-binding domain"/>
    <property type="match status" value="1"/>
</dbReference>
<keyword evidence="3" id="KW-1185">Reference proteome</keyword>
<name>A0A2Z4J878_9ACTN</name>
<dbReference type="Gene3D" id="1.10.10.10">
    <property type="entry name" value="Winged helix-like DNA-binding domain superfamily/Winged helix DNA-binding domain"/>
    <property type="match status" value="1"/>
</dbReference>
<reference evidence="2 3" key="1">
    <citation type="journal article" date="2019" name="Int. J. Syst. Evol. Microbiol.">
        <title>Streptomyces cadmiisoli sp. nov., a novel actinomycete isolated from cadmium-contaminated soil.</title>
        <authorList>
            <person name="Li K."/>
            <person name="Tang X."/>
            <person name="Zhao J."/>
            <person name="Guo Y."/>
            <person name="Tang Y."/>
            <person name="Gao J."/>
        </authorList>
    </citation>
    <scope>NUCLEOTIDE SEQUENCE [LARGE SCALE GENOMIC DNA]</scope>
    <source>
        <strain evidence="2 3">ZFG47</strain>
    </source>
</reference>
<dbReference type="InterPro" id="IPR039422">
    <property type="entry name" value="MarR/SlyA-like"/>
</dbReference>
<evidence type="ECO:0000313" key="2">
    <source>
        <dbReference type="EMBL" id="AWW41355.1"/>
    </source>
</evidence>
<accession>A0A2Z4J878</accession>
<evidence type="ECO:0000313" key="3">
    <source>
        <dbReference type="Proteomes" id="UP000249616"/>
    </source>
</evidence>
<dbReference type="RefSeq" id="WP_112440769.1">
    <property type="nucleotide sequence ID" value="NZ_CP030073.1"/>
</dbReference>
<dbReference type="SMART" id="SM00347">
    <property type="entry name" value="HTH_MARR"/>
    <property type="match status" value="1"/>
</dbReference>
<feature type="domain" description="HTH marR-type" evidence="1">
    <location>
        <begin position="11"/>
        <end position="147"/>
    </location>
</feature>
<organism evidence="2 3">
    <name type="scientific">Streptomyces cadmiisoli</name>
    <dbReference type="NCBI Taxonomy" id="2184053"/>
    <lineage>
        <taxon>Bacteria</taxon>
        <taxon>Bacillati</taxon>
        <taxon>Actinomycetota</taxon>
        <taxon>Actinomycetes</taxon>
        <taxon>Kitasatosporales</taxon>
        <taxon>Streptomycetaceae</taxon>
        <taxon>Streptomyces</taxon>
        <taxon>Streptomyces aurantiacus group</taxon>
    </lineage>
</organism>
<dbReference type="AlphaFoldDB" id="A0A2Z4J878"/>
<dbReference type="PANTHER" id="PTHR33164">
    <property type="entry name" value="TRANSCRIPTIONAL REGULATOR, MARR FAMILY"/>
    <property type="match status" value="1"/>
</dbReference>
<sequence length="157" mass="18038">MTDPAELSERERRAWHGFLTMQEDLRRHLNRQLLQDSGLSLPDYAVLSTLAMQPDESLRVFELRERLRWEKSRLTHQISRMISRGLLERRTCAEDTRGSHVALTPQGRESISKATPLYLGDVRRTFLDAVSPRQLDALAALSEAVLENIRERESAGD</sequence>
<dbReference type="InterPro" id="IPR036390">
    <property type="entry name" value="WH_DNA-bd_sf"/>
</dbReference>
<dbReference type="InterPro" id="IPR000835">
    <property type="entry name" value="HTH_MarR-typ"/>
</dbReference>
<dbReference type="EMBL" id="CP030073">
    <property type="protein sequence ID" value="AWW41355.1"/>
    <property type="molecule type" value="Genomic_DNA"/>
</dbReference>
<dbReference type="Pfam" id="PF12802">
    <property type="entry name" value="MarR_2"/>
    <property type="match status" value="1"/>
</dbReference>
<dbReference type="GO" id="GO:0006950">
    <property type="term" value="P:response to stress"/>
    <property type="evidence" value="ECO:0007669"/>
    <property type="project" value="TreeGrafter"/>
</dbReference>
<evidence type="ECO:0000259" key="1">
    <source>
        <dbReference type="PROSITE" id="PS50995"/>
    </source>
</evidence>
<protein>
    <submittedName>
        <fullName evidence="2">MarR family transcriptional regulator</fullName>
    </submittedName>
</protein>
<dbReference type="GO" id="GO:0003700">
    <property type="term" value="F:DNA-binding transcription factor activity"/>
    <property type="evidence" value="ECO:0007669"/>
    <property type="project" value="InterPro"/>
</dbReference>
<dbReference type="PROSITE" id="PS50995">
    <property type="entry name" value="HTH_MARR_2"/>
    <property type="match status" value="1"/>
</dbReference>
<proteinExistence type="predicted"/>
<dbReference type="InterPro" id="IPR036388">
    <property type="entry name" value="WH-like_DNA-bd_sf"/>
</dbReference>
<dbReference type="Proteomes" id="UP000249616">
    <property type="component" value="Chromosome"/>
</dbReference>
<dbReference type="KEGG" id="scad:DN051_35670"/>
<gene>
    <name evidence="2" type="ORF">DN051_35670</name>
</gene>